<accession>A0ABN8R072</accession>
<dbReference type="Proteomes" id="UP001159427">
    <property type="component" value="Unassembled WGS sequence"/>
</dbReference>
<organism evidence="1 2">
    <name type="scientific">Porites evermanni</name>
    <dbReference type="NCBI Taxonomy" id="104178"/>
    <lineage>
        <taxon>Eukaryota</taxon>
        <taxon>Metazoa</taxon>
        <taxon>Cnidaria</taxon>
        <taxon>Anthozoa</taxon>
        <taxon>Hexacorallia</taxon>
        <taxon>Scleractinia</taxon>
        <taxon>Fungiina</taxon>
        <taxon>Poritidae</taxon>
        <taxon>Porites</taxon>
    </lineage>
</organism>
<proteinExistence type="predicted"/>
<evidence type="ECO:0000313" key="1">
    <source>
        <dbReference type="EMBL" id="CAH3170854.1"/>
    </source>
</evidence>
<comment type="caution">
    <text evidence="1">The sequence shown here is derived from an EMBL/GenBank/DDBJ whole genome shotgun (WGS) entry which is preliminary data.</text>
</comment>
<sequence>MQLTKSCELVVQAHPRLAITSSWVSLDSDSKLMIFIKLQLDSLKFLSSILFVSDAPPSQQLPLLVGSRLNLETEERGTTVKVENRL</sequence>
<gene>
    <name evidence="1" type="ORF">PEVE_00007590</name>
</gene>
<dbReference type="EMBL" id="CALNXI010001503">
    <property type="protein sequence ID" value="CAH3170854.1"/>
    <property type="molecule type" value="Genomic_DNA"/>
</dbReference>
<keyword evidence="2" id="KW-1185">Reference proteome</keyword>
<name>A0ABN8R072_9CNID</name>
<reference evidence="1 2" key="1">
    <citation type="submission" date="2022-05" db="EMBL/GenBank/DDBJ databases">
        <authorList>
            <consortium name="Genoscope - CEA"/>
            <person name="William W."/>
        </authorList>
    </citation>
    <scope>NUCLEOTIDE SEQUENCE [LARGE SCALE GENOMIC DNA]</scope>
</reference>
<protein>
    <submittedName>
        <fullName evidence="1">Uncharacterized protein</fullName>
    </submittedName>
</protein>
<evidence type="ECO:0000313" key="2">
    <source>
        <dbReference type="Proteomes" id="UP001159427"/>
    </source>
</evidence>